<dbReference type="InterPro" id="IPR037518">
    <property type="entry name" value="MPN"/>
</dbReference>
<keyword evidence="5" id="KW-1185">Reference proteome</keyword>
<dbReference type="AlphaFoldDB" id="A0A518I5Q4"/>
<gene>
    <name evidence="4" type="ORF">Enr17x_04340</name>
</gene>
<keyword evidence="1" id="KW-0378">Hydrolase</keyword>
<feature type="region of interest" description="Disordered" evidence="2">
    <location>
        <begin position="38"/>
        <end position="59"/>
    </location>
</feature>
<dbReference type="Proteomes" id="UP000318313">
    <property type="component" value="Chromosome"/>
</dbReference>
<evidence type="ECO:0000256" key="2">
    <source>
        <dbReference type="SAM" id="MobiDB-lite"/>
    </source>
</evidence>
<name>A0A518I5Q4_9PLAN</name>
<evidence type="ECO:0000259" key="3">
    <source>
        <dbReference type="PROSITE" id="PS50249"/>
    </source>
</evidence>
<keyword evidence="1" id="KW-0482">Metalloprotease</keyword>
<feature type="domain" description="MPN" evidence="3">
    <location>
        <begin position="82"/>
        <end position="214"/>
    </location>
</feature>
<keyword evidence="1" id="KW-0645">Protease</keyword>
<dbReference type="SUPFAM" id="SSF102712">
    <property type="entry name" value="JAB1/MPN domain"/>
    <property type="match status" value="1"/>
</dbReference>
<dbReference type="GO" id="GO:0008237">
    <property type="term" value="F:metallopeptidase activity"/>
    <property type="evidence" value="ECO:0007669"/>
    <property type="project" value="UniProtKB-KW"/>
</dbReference>
<evidence type="ECO:0000313" key="4">
    <source>
        <dbReference type="EMBL" id="QDV48422.1"/>
    </source>
</evidence>
<proteinExistence type="predicted"/>
<dbReference type="PROSITE" id="PS50249">
    <property type="entry name" value="MPN"/>
    <property type="match status" value="1"/>
</dbReference>
<evidence type="ECO:0000313" key="5">
    <source>
        <dbReference type="Proteomes" id="UP000318313"/>
    </source>
</evidence>
<accession>A0A518I5Q4</accession>
<organism evidence="4 5">
    <name type="scientific">Gimesia fumaroli</name>
    <dbReference type="NCBI Taxonomy" id="2527976"/>
    <lineage>
        <taxon>Bacteria</taxon>
        <taxon>Pseudomonadati</taxon>
        <taxon>Planctomycetota</taxon>
        <taxon>Planctomycetia</taxon>
        <taxon>Planctomycetales</taxon>
        <taxon>Planctomycetaceae</taxon>
        <taxon>Gimesia</taxon>
    </lineage>
</organism>
<reference evidence="4 5" key="1">
    <citation type="submission" date="2019-03" db="EMBL/GenBank/DDBJ databases">
        <title>Deep-cultivation of Planctomycetes and their phenomic and genomic characterization uncovers novel biology.</title>
        <authorList>
            <person name="Wiegand S."/>
            <person name="Jogler M."/>
            <person name="Boedeker C."/>
            <person name="Pinto D."/>
            <person name="Vollmers J."/>
            <person name="Rivas-Marin E."/>
            <person name="Kohn T."/>
            <person name="Peeters S.H."/>
            <person name="Heuer A."/>
            <person name="Rast P."/>
            <person name="Oberbeckmann S."/>
            <person name="Bunk B."/>
            <person name="Jeske O."/>
            <person name="Meyerdierks A."/>
            <person name="Storesund J.E."/>
            <person name="Kallscheuer N."/>
            <person name="Luecker S."/>
            <person name="Lage O.M."/>
            <person name="Pohl T."/>
            <person name="Merkel B.J."/>
            <person name="Hornburger P."/>
            <person name="Mueller R.-W."/>
            <person name="Bruemmer F."/>
            <person name="Labrenz M."/>
            <person name="Spormann A.M."/>
            <person name="Op den Camp H."/>
            <person name="Overmann J."/>
            <person name="Amann R."/>
            <person name="Jetten M.S.M."/>
            <person name="Mascher T."/>
            <person name="Medema M.H."/>
            <person name="Devos D.P."/>
            <person name="Kaster A.-K."/>
            <person name="Ovreas L."/>
            <person name="Rohde M."/>
            <person name="Galperin M.Y."/>
            <person name="Jogler C."/>
        </authorList>
    </citation>
    <scope>NUCLEOTIDE SEQUENCE [LARGE SCALE GENOMIC DNA]</scope>
    <source>
        <strain evidence="4 5">Enr17</strain>
    </source>
</reference>
<dbReference type="EMBL" id="CP037452">
    <property type="protein sequence ID" value="QDV48422.1"/>
    <property type="molecule type" value="Genomic_DNA"/>
</dbReference>
<dbReference type="KEGG" id="gfm:Enr17x_04340"/>
<protein>
    <recommendedName>
        <fullName evidence="3">MPN domain-containing protein</fullName>
    </recommendedName>
</protein>
<dbReference type="Gene3D" id="3.40.140.10">
    <property type="entry name" value="Cytidine Deaminase, domain 2"/>
    <property type="match status" value="1"/>
</dbReference>
<sequence>MFSPPLLFLDDLPGLWRRRLDTLQNACCNGLPIGSEIIHEKSDPETQMQPNPKPLIDRRKKHKGSYRGVILDHKVTGLGPVLKMTQSAYQQILDDLVEHPFRKEKAGILLGPTAEDDLVTHYVPDENGQATYSSFTLDAASLNRTLKHRKGVGLNCKGVVHVHPPGALHPSFGDLEYVAKLFANPKNTEATQVMLPIVADGRLYPYQIDASNPREVLIPRLILI</sequence>
<evidence type="ECO:0000256" key="1">
    <source>
        <dbReference type="ARBA" id="ARBA00023049"/>
    </source>
</evidence>